<dbReference type="Pfam" id="PF00209">
    <property type="entry name" value="SNF"/>
    <property type="match status" value="2"/>
</dbReference>
<dbReference type="EMBL" id="CP002351">
    <property type="protein sequence ID" value="AEH51548.1"/>
    <property type="molecule type" value="Genomic_DNA"/>
</dbReference>
<dbReference type="STRING" id="688269.Theth_1493"/>
<keyword evidence="8" id="KW-1185">Reference proteome</keyword>
<feature type="transmembrane region" description="Helical" evidence="6">
    <location>
        <begin position="421"/>
        <end position="443"/>
    </location>
</feature>
<dbReference type="InterPro" id="IPR047218">
    <property type="entry name" value="YocR/YhdH-like"/>
</dbReference>
<dbReference type="RefSeq" id="WP_013932762.1">
    <property type="nucleotide sequence ID" value="NC_015707.1"/>
</dbReference>
<accession>F7YUY4</accession>
<dbReference type="GO" id="GO:0016020">
    <property type="term" value="C:membrane"/>
    <property type="evidence" value="ECO:0007669"/>
    <property type="project" value="UniProtKB-SubCell"/>
</dbReference>
<dbReference type="PANTHER" id="PTHR42948:SF1">
    <property type="entry name" value="TRANSPORTER"/>
    <property type="match status" value="1"/>
</dbReference>
<evidence type="ECO:0000313" key="7">
    <source>
        <dbReference type="EMBL" id="AEH51548.1"/>
    </source>
</evidence>
<gene>
    <name evidence="7" type="ORF">Theth_1493</name>
</gene>
<dbReference type="PRINTS" id="PR00176">
    <property type="entry name" value="NANEUSMPORT"/>
</dbReference>
<keyword evidence="3 6" id="KW-0812">Transmembrane</keyword>
<feature type="transmembrane region" description="Helical" evidence="6">
    <location>
        <begin position="171"/>
        <end position="188"/>
    </location>
</feature>
<dbReference type="NCBIfam" id="NF037979">
    <property type="entry name" value="Na_transp"/>
    <property type="match status" value="1"/>
</dbReference>
<feature type="transmembrane region" description="Helical" evidence="6">
    <location>
        <begin position="12"/>
        <end position="30"/>
    </location>
</feature>
<feature type="transmembrane region" description="Helical" evidence="6">
    <location>
        <begin position="342"/>
        <end position="371"/>
    </location>
</feature>
<keyword evidence="4 6" id="KW-1133">Transmembrane helix</keyword>
<sequence>MIEKARESWTSRLGFILAAAGSAVGLGNIWRFPYVAGMNGGSAFIVVYFFIALVVGLSIMVAEFTLGRYTKLSAVGAFKSISKRWTFAGFLGFLTAFIIMGFYPVVGGWTLAYAFKSVTGLLRNAETLRDAFGKFITSPVEPIFWLALFLAFNVIIVARGISKGIELANKILMPSLLLLLLAIGLRSWTLPGASGGLEFLFKPDFSKINGNVLLAALGQAFFSLSLGMGCMITYGSYLKKEENIPASAFVVTAMDTLIAILAGLVIFPAVFAFGVEPATGPGLVFIVVPQVFAKLGVFGPLFSLLFFLALFVAALTSSISLLEVAAAYFIDQKGWNRKKAVLVSSAIMFFMSILSSLSLGVLSGFTILGVGFFDLFDLLSDKVFLTVGGLLVAIFVTWVVKKENIHMEVTNNGTVKFPFALWYNLVKYVIPVLIGIITVTGIISAHQPAVMVLGILIVILAAIFSHKL</sequence>
<feature type="transmembrane region" description="Helical" evidence="6">
    <location>
        <begin position="142"/>
        <end position="159"/>
    </location>
</feature>
<evidence type="ECO:0000256" key="3">
    <source>
        <dbReference type="ARBA" id="ARBA00022692"/>
    </source>
</evidence>
<feature type="transmembrane region" description="Helical" evidence="6">
    <location>
        <begin position="449"/>
        <end position="466"/>
    </location>
</feature>
<evidence type="ECO:0000256" key="4">
    <source>
        <dbReference type="ARBA" id="ARBA00022989"/>
    </source>
</evidence>
<feature type="transmembrane region" description="Helical" evidence="6">
    <location>
        <begin position="304"/>
        <end position="330"/>
    </location>
</feature>
<evidence type="ECO:0000256" key="2">
    <source>
        <dbReference type="ARBA" id="ARBA00022448"/>
    </source>
</evidence>
<reference evidence="7 8" key="1">
    <citation type="submission" date="2010-11" db="EMBL/GenBank/DDBJ databases">
        <title>The complete genome of Thermotoga thermarum DSM 5069.</title>
        <authorList>
            <consortium name="US DOE Joint Genome Institute (JGI-PGF)"/>
            <person name="Lucas S."/>
            <person name="Copeland A."/>
            <person name="Lapidus A."/>
            <person name="Bruce D."/>
            <person name="Goodwin L."/>
            <person name="Pitluck S."/>
            <person name="Kyrpides N."/>
            <person name="Mavromatis K."/>
            <person name="Ivanova N."/>
            <person name="Zeytun A."/>
            <person name="Brettin T."/>
            <person name="Detter J.C."/>
            <person name="Tapia R."/>
            <person name="Han C."/>
            <person name="Land M."/>
            <person name="Hauser L."/>
            <person name="Markowitz V."/>
            <person name="Cheng J.-F."/>
            <person name="Hugenholtz P."/>
            <person name="Woyke T."/>
            <person name="Wu D."/>
            <person name="Spring S."/>
            <person name="Schroeder M."/>
            <person name="Brambilla E."/>
            <person name="Klenk H.-P."/>
            <person name="Eisen J.A."/>
        </authorList>
    </citation>
    <scope>NUCLEOTIDE SEQUENCE [LARGE SCALE GENOMIC DNA]</scope>
    <source>
        <strain evidence="7 8">DSM 5069</strain>
    </source>
</reference>
<dbReference type="KEGG" id="tta:Theth_1493"/>
<dbReference type="PATRIC" id="fig|688269.3.peg.1544"/>
<organism evidence="7 8">
    <name type="scientific">Pseudothermotoga thermarum DSM 5069</name>
    <dbReference type="NCBI Taxonomy" id="688269"/>
    <lineage>
        <taxon>Bacteria</taxon>
        <taxon>Thermotogati</taxon>
        <taxon>Thermotogota</taxon>
        <taxon>Thermotogae</taxon>
        <taxon>Thermotogales</taxon>
        <taxon>Thermotogaceae</taxon>
        <taxon>Pseudothermotoga</taxon>
    </lineage>
</organism>
<dbReference type="OrthoDB" id="9762833at2"/>
<keyword evidence="5 6" id="KW-0472">Membrane</keyword>
<feature type="transmembrane region" description="Helical" evidence="6">
    <location>
        <begin position="208"/>
        <end position="234"/>
    </location>
</feature>
<evidence type="ECO:0000313" key="8">
    <source>
        <dbReference type="Proteomes" id="UP000006804"/>
    </source>
</evidence>
<keyword evidence="2" id="KW-0813">Transport</keyword>
<feature type="transmembrane region" description="Helical" evidence="6">
    <location>
        <begin position="42"/>
        <end position="64"/>
    </location>
</feature>
<dbReference type="CDD" id="cd10336">
    <property type="entry name" value="SLC6sbd_Tyt1-Like"/>
    <property type="match status" value="1"/>
</dbReference>
<feature type="transmembrane region" description="Helical" evidence="6">
    <location>
        <begin position="383"/>
        <end position="400"/>
    </location>
</feature>
<feature type="transmembrane region" description="Helical" evidence="6">
    <location>
        <begin position="246"/>
        <end position="273"/>
    </location>
</feature>
<dbReference type="InterPro" id="IPR000175">
    <property type="entry name" value="Na/ntran_symport"/>
</dbReference>
<evidence type="ECO:0000256" key="5">
    <source>
        <dbReference type="ARBA" id="ARBA00023136"/>
    </source>
</evidence>
<evidence type="ECO:0000256" key="6">
    <source>
        <dbReference type="SAM" id="Phobius"/>
    </source>
</evidence>
<dbReference type="AlphaFoldDB" id="F7YUY4"/>
<dbReference type="eggNOG" id="COG0733">
    <property type="taxonomic scope" value="Bacteria"/>
</dbReference>
<feature type="transmembrane region" description="Helical" evidence="6">
    <location>
        <begin position="85"/>
        <end position="106"/>
    </location>
</feature>
<dbReference type="PROSITE" id="PS50267">
    <property type="entry name" value="NA_NEUROTRAN_SYMP_3"/>
    <property type="match status" value="1"/>
</dbReference>
<comment type="subcellular location">
    <subcellularLocation>
        <location evidence="1">Membrane</location>
        <topology evidence="1">Multi-pass membrane protein</topology>
    </subcellularLocation>
</comment>
<dbReference type="PANTHER" id="PTHR42948">
    <property type="entry name" value="TRANSPORTER"/>
    <property type="match status" value="1"/>
</dbReference>
<protein>
    <submittedName>
        <fullName evidence="7">Sodium:neurotransmitter symporter</fullName>
    </submittedName>
</protein>
<evidence type="ECO:0000256" key="1">
    <source>
        <dbReference type="ARBA" id="ARBA00004141"/>
    </source>
</evidence>
<name>F7YUY4_9THEM</name>
<dbReference type="Proteomes" id="UP000006804">
    <property type="component" value="Chromosome"/>
</dbReference>
<dbReference type="InterPro" id="IPR037272">
    <property type="entry name" value="SNS_sf"/>
</dbReference>
<proteinExistence type="predicted"/>
<dbReference type="SUPFAM" id="SSF161070">
    <property type="entry name" value="SNF-like"/>
    <property type="match status" value="1"/>
</dbReference>
<dbReference type="HOGENOM" id="CLU_006855_3_4_0"/>